<dbReference type="SUPFAM" id="SSF142906">
    <property type="entry name" value="YjbR-like"/>
    <property type="match status" value="1"/>
</dbReference>
<evidence type="ECO:0000313" key="2">
    <source>
        <dbReference type="Proteomes" id="UP001523234"/>
    </source>
</evidence>
<dbReference type="InterPro" id="IPR007351">
    <property type="entry name" value="YjbR"/>
</dbReference>
<comment type="caution">
    <text evidence="1">The sequence shown here is derived from an EMBL/GenBank/DDBJ whole genome shotgun (WGS) entry which is preliminary data.</text>
</comment>
<dbReference type="PANTHER" id="PTHR35145:SF1">
    <property type="entry name" value="CYTOPLASMIC PROTEIN"/>
    <property type="match status" value="1"/>
</dbReference>
<dbReference type="Pfam" id="PF04237">
    <property type="entry name" value="YjbR"/>
    <property type="match status" value="1"/>
</dbReference>
<reference evidence="1 2" key="1">
    <citation type="submission" date="2022-06" db="EMBL/GenBank/DDBJ databases">
        <title>Fructobacillus taiwanensis sp. nov., isolated from the honeybee.</title>
        <authorList>
            <person name="Chen Y.-S."/>
            <person name="Wang L.-T."/>
            <person name="Lee Y.-S."/>
            <person name="Chang Y.-C."/>
            <person name="Wu H.-C."/>
            <person name="Liao C.-Y."/>
            <person name="Chen W.-H."/>
            <person name="Deng J.-N."/>
            <person name="Wang Y.-H."/>
        </authorList>
    </citation>
    <scope>NUCLEOTIDE SEQUENCE [LARGE SCALE GENOMIC DNA]</scope>
    <source>
        <strain evidence="1 2">W13</strain>
    </source>
</reference>
<evidence type="ECO:0000313" key="1">
    <source>
        <dbReference type="EMBL" id="MCO0832303.1"/>
    </source>
</evidence>
<gene>
    <name evidence="1" type="ORF">NFX39_04260</name>
</gene>
<keyword evidence="2" id="KW-1185">Reference proteome</keyword>
<dbReference type="GO" id="GO:0003677">
    <property type="term" value="F:DNA binding"/>
    <property type="evidence" value="ECO:0007669"/>
    <property type="project" value="UniProtKB-KW"/>
</dbReference>
<sequence length="116" mass="13493">MHFEREGLIDFVLAHTDGYVDHPFNGEKSRQRILWSVIKQKSNHKMIAMVFEKDGHLLIDFKLDPEHGAEVRELRGVHPGYHMNKRHWNTVEVNDTEVSEKELASMIEESAKLTAD</sequence>
<organism evidence="1 2">
    <name type="scientific">Fructobacillus apis</name>
    <dbReference type="NCBI Taxonomy" id="2935017"/>
    <lineage>
        <taxon>Bacteria</taxon>
        <taxon>Bacillati</taxon>
        <taxon>Bacillota</taxon>
        <taxon>Bacilli</taxon>
        <taxon>Lactobacillales</taxon>
        <taxon>Lactobacillaceae</taxon>
        <taxon>Fructobacillus</taxon>
    </lineage>
</organism>
<keyword evidence="1" id="KW-0238">DNA-binding</keyword>
<dbReference type="InterPro" id="IPR058532">
    <property type="entry name" value="YjbR/MT2646/Rv2570-like"/>
</dbReference>
<protein>
    <submittedName>
        <fullName evidence="1">MmcQ/YjbR family DNA-binding protein</fullName>
    </submittedName>
</protein>
<name>A0ABT0ZQP3_9LACO</name>
<dbReference type="PANTHER" id="PTHR35145">
    <property type="entry name" value="CYTOPLASMIC PROTEIN-RELATED"/>
    <property type="match status" value="1"/>
</dbReference>
<dbReference type="Proteomes" id="UP001523234">
    <property type="component" value="Unassembled WGS sequence"/>
</dbReference>
<dbReference type="EMBL" id="JAMWYK010000004">
    <property type="protein sequence ID" value="MCO0832303.1"/>
    <property type="molecule type" value="Genomic_DNA"/>
</dbReference>
<dbReference type="RefSeq" id="WP_252443334.1">
    <property type="nucleotide sequence ID" value="NZ_JAMWYK010000004.1"/>
</dbReference>
<dbReference type="Gene3D" id="3.90.1150.30">
    <property type="match status" value="1"/>
</dbReference>
<dbReference type="InterPro" id="IPR038056">
    <property type="entry name" value="YjbR-like_sf"/>
</dbReference>
<accession>A0ABT0ZQP3</accession>
<proteinExistence type="predicted"/>